<dbReference type="PANTHER" id="PTHR47972">
    <property type="entry name" value="KINESIN-LIKE PROTEIN KLP-3"/>
    <property type="match status" value="1"/>
</dbReference>
<comment type="caution">
    <text evidence="1">Lacks conserved residue(s) required for the propagation of feature annotation.</text>
</comment>
<dbReference type="GO" id="GO:0005524">
    <property type="term" value="F:ATP binding"/>
    <property type="evidence" value="ECO:0007669"/>
    <property type="project" value="InterPro"/>
</dbReference>
<dbReference type="InterPro" id="IPR031852">
    <property type="entry name" value="Vik1/Cik1_MT-bd"/>
</dbReference>
<dbReference type="Gene3D" id="3.40.850.10">
    <property type="entry name" value="Kinesin motor domain"/>
    <property type="match status" value="1"/>
</dbReference>
<proteinExistence type="inferred from homology"/>
<evidence type="ECO:0000256" key="1">
    <source>
        <dbReference type="PROSITE-ProRule" id="PRU00283"/>
    </source>
</evidence>
<dbReference type="Proteomes" id="UP000095192">
    <property type="component" value="Unassembled WGS sequence"/>
</dbReference>
<evidence type="ECO:0000259" key="4">
    <source>
        <dbReference type="PROSITE" id="PS50067"/>
    </source>
</evidence>
<dbReference type="VEuPathDB" id="ToxoDB:cyc_00156"/>
<dbReference type="GO" id="GO:0007018">
    <property type="term" value="P:microtubule-based movement"/>
    <property type="evidence" value="ECO:0007669"/>
    <property type="project" value="InterPro"/>
</dbReference>
<accession>A0A1D3D0E7</accession>
<dbReference type="InterPro" id="IPR001752">
    <property type="entry name" value="Kinesin_motor_dom"/>
</dbReference>
<evidence type="ECO:0000313" key="5">
    <source>
        <dbReference type="EMBL" id="OEH76895.1"/>
    </source>
</evidence>
<sequence>MAVYWESFNLNPSLPTRALHRSGEIKSEVVVGEATDTDYITAGPAPRVSDLGLEGLGEAATEAPHPFMVPQGSADAESDHPAQTNAQEDAFPEVGLPWASSMGVFDAGLGWAAPTGAPTGLLEEESSAKGPPLEESLSKRGDEGEGCSLAAAREESHAERVTPMRSPQLSSSGDPRDSVALNSPEGEKAQDQEEVSLVKRPSKGARFAETPEEVSLSIGVETSPASRTVKVLISDKAATYSDGISSGRKSIRIPNMLAQEVAGGDGKMRNARWLKGAQLSRLPVCGLNGLDDLEVPRKKIEVVSFSEGRVVDSAVMAREGLVVTDKKSFIPTEAAKAYISSLIQEFDRQLATMQEMEWHFRMVEDATRRRAAKQVETLRRTAVSKCTMLLKKLQSTKARLEFYEQENNELHKNFEERVQEFKEQMPKTMQELDAQWQGRIEELRDVIFSSQSELEVLKEQQDDLMQNLEEFMSLLGAHVPEVSSVKQKVEAFAAALRGKLQQHQQQDIKFTLSLMIERVVVQTLEKQLKAAKEERSAVALAATHNQQAETEERGSLYHEAERSHAGIAALQASLAAGGGAGTGTAAGRKLSEGELQEQRGIRELEERLQALSNQVQALKDENHNLQIALVSMEEVAKKGESLMWLEECFSACAGGRAQGGGGAGIGASTVQILNQAKEKNKQLEQQVAALQKKLKECEAARAKGGSSNNQQMKALELQLKEAEADKRRELKLLEQKLTKSSEVSAPLHPIVFVAELRLAFAQGAAADAKKLEAQLHRQTERAEKAESQLGSATSELKDVQAKYDALAKEFADLQKQLADVQGLTAEVLQLQATAAQQSGMIKELEASYQAEKKLRKKYYNEIEDMKGKIRVFCRVRPFAKYEVEKGCSRSVEVIDEYSVKVAAPKGEKEFTYDRVFSGESTQEEVYEDTERLIQSVIDGFNVSVRAPSTATATWPSAPYCTPRFHVSTIVLIKLHDLLYLWAVLYYGRVFTSKHVGSVSSLWGRTSKHIE</sequence>
<dbReference type="InterPro" id="IPR036961">
    <property type="entry name" value="Kinesin_motor_dom_sf"/>
</dbReference>
<gene>
    <name evidence="5" type="ORF">cyc_00156</name>
</gene>
<dbReference type="InParanoid" id="A0A1D3D0E7"/>
<dbReference type="GO" id="GO:0008017">
    <property type="term" value="F:microtubule binding"/>
    <property type="evidence" value="ECO:0007669"/>
    <property type="project" value="InterPro"/>
</dbReference>
<comment type="caution">
    <text evidence="5">The sequence shown here is derived from an EMBL/GenBank/DDBJ whole genome shotgun (WGS) entry which is preliminary data.</text>
</comment>
<comment type="similarity">
    <text evidence="1">Belongs to the TRAFAC class myosin-kinesin ATPase superfamily. Kinesin family.</text>
</comment>
<dbReference type="GO" id="GO:0003777">
    <property type="term" value="F:microtubule motor activity"/>
    <property type="evidence" value="ECO:0007669"/>
    <property type="project" value="InterPro"/>
</dbReference>
<dbReference type="PROSITE" id="PS50067">
    <property type="entry name" value="KINESIN_MOTOR_2"/>
    <property type="match status" value="1"/>
</dbReference>
<feature type="region of interest" description="Disordered" evidence="3">
    <location>
        <begin position="116"/>
        <end position="206"/>
    </location>
</feature>
<protein>
    <submittedName>
        <fullName evidence="5">Calmodulin-binding carboxy-terminal kinesin-like family protein</fullName>
    </submittedName>
</protein>
<keyword evidence="6" id="KW-1185">Reference proteome</keyword>
<dbReference type="AlphaFoldDB" id="A0A1D3D0E7"/>
<feature type="coiled-coil region" evidence="2">
    <location>
        <begin position="594"/>
        <end position="635"/>
    </location>
</feature>
<evidence type="ECO:0000256" key="3">
    <source>
        <dbReference type="SAM" id="MobiDB-lite"/>
    </source>
</evidence>
<feature type="coiled-coil region" evidence="2">
    <location>
        <begin position="514"/>
        <end position="541"/>
    </location>
</feature>
<dbReference type="EMBL" id="JROU02001284">
    <property type="protein sequence ID" value="OEH76895.1"/>
    <property type="molecule type" value="Genomic_DNA"/>
</dbReference>
<feature type="coiled-coil region" evidence="2">
    <location>
        <begin position="673"/>
        <end position="861"/>
    </location>
</feature>
<dbReference type="PANTHER" id="PTHR47972:SF16">
    <property type="entry name" value="KINESIN-LIKE PROTEIN"/>
    <property type="match status" value="1"/>
</dbReference>
<feature type="compositionally biased region" description="Basic and acidic residues" evidence="3">
    <location>
        <begin position="152"/>
        <end position="162"/>
    </location>
</feature>
<evidence type="ECO:0000256" key="2">
    <source>
        <dbReference type="SAM" id="Coils"/>
    </source>
</evidence>
<keyword evidence="2" id="KW-0175">Coiled coil</keyword>
<feature type="domain" description="Kinesin motor" evidence="4">
    <location>
        <begin position="868"/>
        <end position="944"/>
    </location>
</feature>
<dbReference type="InterPro" id="IPR027417">
    <property type="entry name" value="P-loop_NTPase"/>
</dbReference>
<dbReference type="InterPro" id="IPR027640">
    <property type="entry name" value="Kinesin-like_fam"/>
</dbReference>
<dbReference type="Pfam" id="PF16796">
    <property type="entry name" value="Microtub_bd"/>
    <property type="match status" value="1"/>
</dbReference>
<feature type="coiled-coil region" evidence="2">
    <location>
        <begin position="386"/>
        <end position="474"/>
    </location>
</feature>
<evidence type="ECO:0000313" key="6">
    <source>
        <dbReference type="Proteomes" id="UP000095192"/>
    </source>
</evidence>
<dbReference type="SUPFAM" id="SSF52540">
    <property type="entry name" value="P-loop containing nucleoside triphosphate hydrolases"/>
    <property type="match status" value="1"/>
</dbReference>
<dbReference type="VEuPathDB" id="ToxoDB:LOC34617373"/>
<reference evidence="5 6" key="1">
    <citation type="journal article" date="2016" name="BMC Genomics">
        <title>Comparative genomics reveals Cyclospora cayetanensis possesses coccidia-like metabolism and invasion components but unique surface antigens.</title>
        <authorList>
            <person name="Liu S."/>
            <person name="Wang L."/>
            <person name="Zheng H."/>
            <person name="Xu Z."/>
            <person name="Roellig D.M."/>
            <person name="Li N."/>
            <person name="Frace M.A."/>
            <person name="Tang K."/>
            <person name="Arrowood M.J."/>
            <person name="Moss D.M."/>
            <person name="Zhang L."/>
            <person name="Feng Y."/>
            <person name="Xiao L."/>
        </authorList>
    </citation>
    <scope>NUCLEOTIDE SEQUENCE [LARGE SCALE GENOMIC DNA]</scope>
    <source>
        <strain evidence="5 6">CHN_HEN01</strain>
    </source>
</reference>
<name>A0A1D3D0E7_9EIME</name>
<organism evidence="5 6">
    <name type="scientific">Cyclospora cayetanensis</name>
    <dbReference type="NCBI Taxonomy" id="88456"/>
    <lineage>
        <taxon>Eukaryota</taxon>
        <taxon>Sar</taxon>
        <taxon>Alveolata</taxon>
        <taxon>Apicomplexa</taxon>
        <taxon>Conoidasida</taxon>
        <taxon>Coccidia</taxon>
        <taxon>Eucoccidiorida</taxon>
        <taxon>Eimeriorina</taxon>
        <taxon>Eimeriidae</taxon>
        <taxon>Cyclospora</taxon>
    </lineage>
</organism>